<evidence type="ECO:0000313" key="3">
    <source>
        <dbReference type="Proteomes" id="UP000241899"/>
    </source>
</evidence>
<dbReference type="InterPro" id="IPR043128">
    <property type="entry name" value="Rev_trsase/Diguanyl_cyclase"/>
</dbReference>
<dbReference type="EMBL" id="PZKF01000002">
    <property type="protein sequence ID" value="PTE19082.1"/>
    <property type="molecule type" value="Genomic_DNA"/>
</dbReference>
<dbReference type="FunFam" id="3.30.70.270:FF:000001">
    <property type="entry name" value="Diguanylate cyclase domain protein"/>
    <property type="match status" value="1"/>
</dbReference>
<dbReference type="NCBIfam" id="TIGR00254">
    <property type="entry name" value="GGDEF"/>
    <property type="match status" value="1"/>
</dbReference>
<dbReference type="SMART" id="SM00267">
    <property type="entry name" value="GGDEF"/>
    <property type="match status" value="1"/>
</dbReference>
<dbReference type="GO" id="GO:0003824">
    <property type="term" value="F:catalytic activity"/>
    <property type="evidence" value="ECO:0007669"/>
    <property type="project" value="UniProtKB-ARBA"/>
</dbReference>
<evidence type="ECO:0000313" key="2">
    <source>
        <dbReference type="EMBL" id="PTE19082.1"/>
    </source>
</evidence>
<feature type="domain" description="GGDEF" evidence="1">
    <location>
        <begin position="226"/>
        <end position="360"/>
    </location>
</feature>
<organism evidence="2 3">
    <name type="scientific">Phaeovulum veldkampii DSM 11550</name>
    <dbReference type="NCBI Taxonomy" id="1185920"/>
    <lineage>
        <taxon>Bacteria</taxon>
        <taxon>Pseudomonadati</taxon>
        <taxon>Pseudomonadota</taxon>
        <taxon>Alphaproteobacteria</taxon>
        <taxon>Rhodobacterales</taxon>
        <taxon>Paracoccaceae</taxon>
        <taxon>Phaeovulum</taxon>
    </lineage>
</organism>
<accession>A0A2T4JMG8</accession>
<comment type="caution">
    <text evidence="2">The sequence shown here is derived from an EMBL/GenBank/DDBJ whole genome shotgun (WGS) entry which is preliminary data.</text>
</comment>
<dbReference type="PANTHER" id="PTHR46663:SF4">
    <property type="entry name" value="DIGUANYLATE CYCLASE DGCT-RELATED"/>
    <property type="match status" value="1"/>
</dbReference>
<protein>
    <submittedName>
        <fullName evidence="2">GGDEF domain-containing protein</fullName>
    </submittedName>
</protein>
<dbReference type="PANTHER" id="PTHR46663">
    <property type="entry name" value="DIGUANYLATE CYCLASE DGCT-RELATED"/>
    <property type="match status" value="1"/>
</dbReference>
<dbReference type="Proteomes" id="UP000241899">
    <property type="component" value="Unassembled WGS sequence"/>
</dbReference>
<dbReference type="InterPro" id="IPR029787">
    <property type="entry name" value="Nucleotide_cyclase"/>
</dbReference>
<dbReference type="CDD" id="cd01949">
    <property type="entry name" value="GGDEF"/>
    <property type="match status" value="1"/>
</dbReference>
<proteinExistence type="predicted"/>
<dbReference type="InterPro" id="IPR052163">
    <property type="entry name" value="DGC-Regulatory_Protein"/>
</dbReference>
<name>A0A2T4JMG8_9RHOB</name>
<dbReference type="Gene3D" id="3.30.450.260">
    <property type="entry name" value="Haem NO binding associated domain"/>
    <property type="match status" value="1"/>
</dbReference>
<reference evidence="2 3" key="1">
    <citation type="submission" date="2018-03" db="EMBL/GenBank/DDBJ databases">
        <title>Rhodobacter veldkampii.</title>
        <authorList>
            <person name="Meyer T.E."/>
            <person name="Miller S."/>
            <person name="Lodha T."/>
            <person name="Gandham S."/>
            <person name="Chintalapati S."/>
            <person name="Chintalapati V.R."/>
        </authorList>
    </citation>
    <scope>NUCLEOTIDE SEQUENCE [LARGE SCALE GENOMIC DNA]</scope>
    <source>
        <strain evidence="2 3">DSM 11550</strain>
    </source>
</reference>
<gene>
    <name evidence="2" type="ORF">C5F46_01220</name>
</gene>
<dbReference type="PROSITE" id="PS50887">
    <property type="entry name" value="GGDEF"/>
    <property type="match status" value="1"/>
</dbReference>
<dbReference type="SUPFAM" id="SSF55073">
    <property type="entry name" value="Nucleotide cyclase"/>
    <property type="match status" value="1"/>
</dbReference>
<dbReference type="AlphaFoldDB" id="A0A2T4JMG8"/>
<dbReference type="Pfam" id="PF00990">
    <property type="entry name" value="GGDEF"/>
    <property type="match status" value="1"/>
</dbReference>
<dbReference type="InterPro" id="IPR000160">
    <property type="entry name" value="GGDEF_dom"/>
</dbReference>
<dbReference type="Gene3D" id="3.30.70.270">
    <property type="match status" value="1"/>
</dbReference>
<keyword evidence="3" id="KW-1185">Reference proteome</keyword>
<evidence type="ECO:0000259" key="1">
    <source>
        <dbReference type="PROSITE" id="PS50887"/>
    </source>
</evidence>
<dbReference type="OrthoDB" id="9812260at2"/>
<sequence>MCCAGVWEGSVLAVDAEALGRLMPMALWLDRTGIIRGAGPALEKLCADSLPGQRLGAQFEVLRPRLPEATSASEARPADDRAKAVAGRNAGAEVDLAGLLGARVYLRLRRAPATTLRGVAVPARVAGADGLILNLTFGIGLADAVRDHGLTTSDFAVTDLAMEFLYLQEAKALVMGELHALNARLQDARRTAEAQAMSDPLTGLANRRALDQDLARAAAVAARGGAPFALAHLDLDHFKAVNDLLGHPAGDFMLGRVAAILREETRRADLVARVGGDEFVLLLRGAHDPAGLMALGARIIARIEEPCLHEGRPCRISASIGIVLSASHPGADPAQMLAAADVALYASKRRGRGCCTVAPPPPTGPPDDGADWLD</sequence>
<dbReference type="InterPro" id="IPR042463">
    <property type="entry name" value="HNOB_dom_associated_sf"/>
</dbReference>